<evidence type="ECO:0000313" key="2">
    <source>
        <dbReference type="EMBL" id="VVP33418.1"/>
    </source>
</evidence>
<protein>
    <recommendedName>
        <fullName evidence="4">Transmembrane protein</fullName>
    </recommendedName>
</protein>
<keyword evidence="1" id="KW-0472">Membrane</keyword>
<dbReference type="AlphaFoldDB" id="A0A8H2RTX0"/>
<keyword evidence="1" id="KW-1133">Transmembrane helix</keyword>
<gene>
    <name evidence="2" type="ORF">PS900_04476</name>
</gene>
<name>A0A8H2RTX0_PSEFL</name>
<dbReference type="RefSeq" id="WP_191624972.1">
    <property type="nucleotide sequence ID" value="NZ_CABVIE010000015.1"/>
</dbReference>
<reference evidence="2 3" key="1">
    <citation type="submission" date="2019-09" db="EMBL/GenBank/DDBJ databases">
        <authorList>
            <person name="Chandra G."/>
            <person name="Truman W A."/>
        </authorList>
    </citation>
    <scope>NUCLEOTIDE SEQUENCE [LARGE SCALE GENOMIC DNA]</scope>
    <source>
        <strain evidence="2">PS900</strain>
    </source>
</reference>
<feature type="transmembrane region" description="Helical" evidence="1">
    <location>
        <begin position="45"/>
        <end position="65"/>
    </location>
</feature>
<evidence type="ECO:0008006" key="4">
    <source>
        <dbReference type="Google" id="ProtNLM"/>
    </source>
</evidence>
<dbReference type="Proteomes" id="UP000325723">
    <property type="component" value="Unassembled WGS sequence"/>
</dbReference>
<evidence type="ECO:0000256" key="1">
    <source>
        <dbReference type="SAM" id="Phobius"/>
    </source>
</evidence>
<keyword evidence="1" id="KW-0812">Transmembrane</keyword>
<feature type="transmembrane region" description="Helical" evidence="1">
    <location>
        <begin position="217"/>
        <end position="236"/>
    </location>
</feature>
<feature type="transmembrane region" description="Helical" evidence="1">
    <location>
        <begin position="163"/>
        <end position="181"/>
    </location>
</feature>
<proteinExistence type="predicted"/>
<evidence type="ECO:0000313" key="3">
    <source>
        <dbReference type="Proteomes" id="UP000325723"/>
    </source>
</evidence>
<organism evidence="2 3">
    <name type="scientific">Pseudomonas fluorescens</name>
    <dbReference type="NCBI Taxonomy" id="294"/>
    <lineage>
        <taxon>Bacteria</taxon>
        <taxon>Pseudomonadati</taxon>
        <taxon>Pseudomonadota</taxon>
        <taxon>Gammaproteobacteria</taxon>
        <taxon>Pseudomonadales</taxon>
        <taxon>Pseudomonadaceae</taxon>
        <taxon>Pseudomonas</taxon>
    </lineage>
</organism>
<dbReference type="EMBL" id="CABVIE010000015">
    <property type="protein sequence ID" value="VVP33418.1"/>
    <property type="molecule type" value="Genomic_DNA"/>
</dbReference>
<accession>A0A8H2RTX0</accession>
<comment type="caution">
    <text evidence="2">The sequence shown here is derived from an EMBL/GenBank/DDBJ whole genome shotgun (WGS) entry which is preliminary data.</text>
</comment>
<sequence length="238" mass="26367">MDALPFSFHSIAHWLSGCQQRTGTHQSRLEPNCEIKETMEKGNPALNISAICVLSSLLVSVAAFASGVTPLFDLDFTRSATETLKKLDINDACIISVSSPAAFTFCRDGSSTLWKYQALDLEQQAAIQIGQKRSSADDQRITVEEIDSAACEEDHLELLVNPTITRGLVLGLITLFLVLGIRHTYRAILYCRYDHTRFSKSGWQRLSESRLPHNSTVMALAAWGVVATMAFAYFGFWA</sequence>